<evidence type="ECO:0000313" key="1">
    <source>
        <dbReference type="EMBL" id="PBK79838.1"/>
    </source>
</evidence>
<accession>A0A2H3CN54</accession>
<dbReference type="AlphaFoldDB" id="A0A2H3CN54"/>
<gene>
    <name evidence="1" type="ORF">ARMGADRAFT_1092710</name>
</gene>
<dbReference type="InParanoid" id="A0A2H3CN54"/>
<name>A0A2H3CN54_ARMGA</name>
<proteinExistence type="predicted"/>
<protein>
    <submittedName>
        <fullName evidence="1">Uncharacterized protein</fullName>
    </submittedName>
</protein>
<dbReference type="Proteomes" id="UP000217790">
    <property type="component" value="Unassembled WGS sequence"/>
</dbReference>
<reference evidence="2" key="1">
    <citation type="journal article" date="2017" name="Nat. Ecol. Evol.">
        <title>Genome expansion and lineage-specific genetic innovations in the forest pathogenic fungi Armillaria.</title>
        <authorList>
            <person name="Sipos G."/>
            <person name="Prasanna A.N."/>
            <person name="Walter M.C."/>
            <person name="O'Connor E."/>
            <person name="Balint B."/>
            <person name="Krizsan K."/>
            <person name="Kiss B."/>
            <person name="Hess J."/>
            <person name="Varga T."/>
            <person name="Slot J."/>
            <person name="Riley R."/>
            <person name="Boka B."/>
            <person name="Rigling D."/>
            <person name="Barry K."/>
            <person name="Lee J."/>
            <person name="Mihaltcheva S."/>
            <person name="LaButti K."/>
            <person name="Lipzen A."/>
            <person name="Waldron R."/>
            <person name="Moloney N.M."/>
            <person name="Sperisen C."/>
            <person name="Kredics L."/>
            <person name="Vagvoelgyi C."/>
            <person name="Patrignani A."/>
            <person name="Fitzpatrick D."/>
            <person name="Nagy I."/>
            <person name="Doyle S."/>
            <person name="Anderson J.B."/>
            <person name="Grigoriev I.V."/>
            <person name="Gueldener U."/>
            <person name="Muensterkoetter M."/>
            <person name="Nagy L.G."/>
        </authorList>
    </citation>
    <scope>NUCLEOTIDE SEQUENCE [LARGE SCALE GENOMIC DNA]</scope>
    <source>
        <strain evidence="2">Ar21-2</strain>
    </source>
</reference>
<dbReference type="STRING" id="47427.A0A2H3CN54"/>
<organism evidence="1 2">
    <name type="scientific">Armillaria gallica</name>
    <name type="common">Bulbous honey fungus</name>
    <name type="synonym">Armillaria bulbosa</name>
    <dbReference type="NCBI Taxonomy" id="47427"/>
    <lineage>
        <taxon>Eukaryota</taxon>
        <taxon>Fungi</taxon>
        <taxon>Dikarya</taxon>
        <taxon>Basidiomycota</taxon>
        <taxon>Agaricomycotina</taxon>
        <taxon>Agaricomycetes</taxon>
        <taxon>Agaricomycetidae</taxon>
        <taxon>Agaricales</taxon>
        <taxon>Marasmiineae</taxon>
        <taxon>Physalacriaceae</taxon>
        <taxon>Armillaria</taxon>
    </lineage>
</organism>
<dbReference type="EMBL" id="KZ293758">
    <property type="protein sequence ID" value="PBK79838.1"/>
    <property type="molecule type" value="Genomic_DNA"/>
</dbReference>
<dbReference type="OrthoDB" id="3156807at2759"/>
<keyword evidence="2" id="KW-1185">Reference proteome</keyword>
<evidence type="ECO:0000313" key="2">
    <source>
        <dbReference type="Proteomes" id="UP000217790"/>
    </source>
</evidence>
<sequence length="1271" mass="144338">MSRKRLYRSDLFNLEKLTSTDALESALEELQSILTKDNFKHVFQELIDNESPHTLLLVLSCSYIFTALSETTSLISWFLESFSAEAADYDPTVHCKTISCLSTQLLSSPIVEDKELCSQHHEMAQITSEVLKYLLSFLRPVDIGSEHHNKKGKVEQRMLRPFKREDGARTLVKKYFDVDMPETSSEASALVYHVLQSQKETLKFYLELLCHPGVSISLKEDCITSVFSIEDEKNALRSAVEPFVYPIVQPMNSALYFDTAEGFGEWIVVVSSDTDKFLRSTHKKDISTFNVTVKKIKELSCGHFTDNDQKRLSGRATEVPVFEAKVSRNLRLVYQIDIIPEDYSEQQAIKVFGIYTRNPIDYRLWSSIGDQLRKKGAEYQKRCAVRKRADQASKDTFIPVFFPPLPEVSPSEIENLLDLRPDEAAQVHSRLVVEKYITFSQPFLNTILNGRREEAIELFLCEGESKDPLRRAQECILEGLWHGISFGMDSHAIRSDPTLSRLMNFASRLDVASMNQIRAAELSMFIAISQDHASRLRELGLEFHKMGHSSAALLCLDQYFSRALQIQSMALIDAIEELDLFYIYVNLLSATVYQTDPCEDIATATLFGIQQKADNKFLVPQNTWLHMAALELRLRSATSNSDFILSALELRGLFFCVLVDHIKQMIDAENNECARSKAFRPCLVFAVSGSCTQPDCPEAHVSPSVIDAGYYNMRIRLHLQQILIFQSLRENVHADMEYRGTKFWLHRLCDALHPPHHMFGSISHLALSTIPEAPKALNVVKDWVRTLIYRREFLPDMAFLTDVIRATTLAFTFDRSEADDYLKHAAYFSMRTPPMYIRRGGSSILPELLAAMSGTYTWSLTAGFVFVEQVLFSMHLCLCVLCDLVDFLCSSVIFCGRHPGMALLHDVTVPRSWLLRFIEYDLPYLNPRMQTNAYHLLLMCTEDLLEQLHGGEGSEYLLYGTSRNFSNVPAVVRHVFIARILKAICLLGYNIRNDLVQNKIRKLLLSLHQEGCMLPSLYSRYVDAASDSWDELATAIRCSLQHDTMDEMIQLLHKSKAPARGCTLPGVRQVVYDDLMDIRELLDSIPIQDMTLSESPEQIAAAILIQRVYRKVLYHRRGVSKIGTASLHARIHASCTKEVSQLGDNPGLYLRLFLGPLPHVLVCLETVRIDTLSERKRTKKRLKKCSPNEIAALDDLLMQINKANRAAVNLQKQLSPSSVFHGRCDDKQLRKLVEEVNDLVSSLPFNTSSDLSNDLHLAIKGIVAEHPQAHA</sequence>
<dbReference type="OMA" id="KEDCITS"/>